<feature type="domain" description="HTH cro/C1-type" evidence="1">
    <location>
        <begin position="1"/>
        <end position="35"/>
    </location>
</feature>
<reference evidence="2" key="1">
    <citation type="journal article" date="2020" name="Cell Host Microbe">
        <title>Functional and Genomic Variation between Human-Derived Isolates of Lachnospiraceae Reveals Inter- and Intra-Species Diversity.</title>
        <authorList>
            <person name="Sorbara M.T."/>
            <person name="Littmann E.R."/>
            <person name="Fontana E."/>
            <person name="Moody T.U."/>
            <person name="Kohout C.E."/>
            <person name="Gjonbalaj M."/>
            <person name="Eaton V."/>
            <person name="Seok R."/>
            <person name="Leiner I.M."/>
            <person name="Pamer E.G."/>
        </authorList>
    </citation>
    <scope>NUCLEOTIDE SEQUENCE</scope>
    <source>
        <strain evidence="2">MSK.17.79</strain>
    </source>
</reference>
<dbReference type="AlphaFoldDB" id="A0AAX0BIR1"/>
<organism evidence="2 3">
    <name type="scientific">Agathobacter rectalis</name>
    <dbReference type="NCBI Taxonomy" id="39491"/>
    <lineage>
        <taxon>Bacteria</taxon>
        <taxon>Bacillati</taxon>
        <taxon>Bacillota</taxon>
        <taxon>Clostridia</taxon>
        <taxon>Lachnospirales</taxon>
        <taxon>Lachnospiraceae</taxon>
        <taxon>Agathobacter</taxon>
    </lineage>
</organism>
<gene>
    <name evidence="2" type="ORF">G4319_15415</name>
</gene>
<dbReference type="InterPro" id="IPR001387">
    <property type="entry name" value="Cro/C1-type_HTH"/>
</dbReference>
<dbReference type="InterPro" id="IPR010982">
    <property type="entry name" value="Lambda_DNA-bd_dom_sf"/>
</dbReference>
<dbReference type="Proteomes" id="UP001193670">
    <property type="component" value="Unassembled WGS sequence"/>
</dbReference>
<dbReference type="Gene3D" id="1.10.260.40">
    <property type="entry name" value="lambda repressor-like DNA-binding domains"/>
    <property type="match status" value="1"/>
</dbReference>
<evidence type="ECO:0000313" key="2">
    <source>
        <dbReference type="EMBL" id="NSC28677.1"/>
    </source>
</evidence>
<dbReference type="CDD" id="cd00093">
    <property type="entry name" value="HTH_XRE"/>
    <property type="match status" value="1"/>
</dbReference>
<comment type="caution">
    <text evidence="2">The sequence shown here is derived from an EMBL/GenBank/DDBJ whole genome shotgun (WGS) entry which is preliminary data.</text>
</comment>
<reference evidence="2" key="2">
    <citation type="submission" date="2020-02" db="EMBL/GenBank/DDBJ databases">
        <authorList>
            <person name="Littmann E."/>
            <person name="Sorbara M."/>
        </authorList>
    </citation>
    <scope>NUCLEOTIDE SEQUENCE</scope>
    <source>
        <strain evidence="2">MSK.17.79</strain>
    </source>
</reference>
<name>A0AAX0BIR1_9FIRM</name>
<dbReference type="Pfam" id="PF01381">
    <property type="entry name" value="HTH_3"/>
    <property type="match status" value="1"/>
</dbReference>
<dbReference type="SUPFAM" id="SSF47413">
    <property type="entry name" value="lambda repressor-like DNA-binding domains"/>
    <property type="match status" value="1"/>
</dbReference>
<protein>
    <submittedName>
        <fullName evidence="2">Helix-turn-helix transcriptional regulator</fullName>
    </submittedName>
</protein>
<evidence type="ECO:0000259" key="1">
    <source>
        <dbReference type="PROSITE" id="PS50943"/>
    </source>
</evidence>
<dbReference type="EMBL" id="JAAILW010000065">
    <property type="protein sequence ID" value="NSC28677.1"/>
    <property type="molecule type" value="Genomic_DNA"/>
</dbReference>
<proteinExistence type="predicted"/>
<dbReference type="GO" id="GO:0003677">
    <property type="term" value="F:DNA binding"/>
    <property type="evidence" value="ECO:0007669"/>
    <property type="project" value="InterPro"/>
</dbReference>
<accession>A0AAX0BIR1</accession>
<sequence>MIDAIVQQNMTQKDLSAKTGITQADISRIENGMYKS</sequence>
<dbReference type="PROSITE" id="PS50943">
    <property type="entry name" value="HTH_CROC1"/>
    <property type="match status" value="1"/>
</dbReference>
<evidence type="ECO:0000313" key="3">
    <source>
        <dbReference type="Proteomes" id="UP001193670"/>
    </source>
</evidence>